<evidence type="ECO:0000313" key="1">
    <source>
        <dbReference type="EMBL" id="CAG9165430.1"/>
    </source>
</evidence>
<gene>
    <name evidence="1" type="ORF">LMG23994_00695</name>
</gene>
<name>A0ABM8WDM4_9BURK</name>
<sequence>MIRIEPPAIEPHGHACQRCGLLRRWVVSLWLNLNAQSAIPDLAKKAVFSTDLSL</sequence>
<accession>A0ABM8WDM4</accession>
<evidence type="ECO:0000313" key="2">
    <source>
        <dbReference type="Proteomes" id="UP000701702"/>
    </source>
</evidence>
<dbReference type="EMBL" id="CAJZAF010000003">
    <property type="protein sequence ID" value="CAG9165430.1"/>
    <property type="molecule type" value="Genomic_DNA"/>
</dbReference>
<organism evidence="1 2">
    <name type="scientific">Cupriavidus pinatubonensis</name>
    <dbReference type="NCBI Taxonomy" id="248026"/>
    <lineage>
        <taxon>Bacteria</taxon>
        <taxon>Pseudomonadati</taxon>
        <taxon>Pseudomonadota</taxon>
        <taxon>Betaproteobacteria</taxon>
        <taxon>Burkholderiales</taxon>
        <taxon>Burkholderiaceae</taxon>
        <taxon>Cupriavidus</taxon>
    </lineage>
</organism>
<keyword evidence="2" id="KW-1185">Reference proteome</keyword>
<dbReference type="Proteomes" id="UP000701702">
    <property type="component" value="Unassembled WGS sequence"/>
</dbReference>
<proteinExistence type="predicted"/>
<reference evidence="1 2" key="1">
    <citation type="submission" date="2021-08" db="EMBL/GenBank/DDBJ databases">
        <authorList>
            <person name="Peeters C."/>
        </authorList>
    </citation>
    <scope>NUCLEOTIDE SEQUENCE [LARGE SCALE GENOMIC DNA]</scope>
    <source>
        <strain evidence="1 2">LMG 23994</strain>
    </source>
</reference>
<comment type="caution">
    <text evidence="1">The sequence shown here is derived from an EMBL/GenBank/DDBJ whole genome shotgun (WGS) entry which is preliminary data.</text>
</comment>
<protein>
    <submittedName>
        <fullName evidence="1">Uncharacterized protein</fullName>
    </submittedName>
</protein>